<evidence type="ECO:0000313" key="4">
    <source>
        <dbReference type="Proteomes" id="UP000632138"/>
    </source>
</evidence>
<dbReference type="EMBL" id="JAENHP010000003">
    <property type="protein sequence ID" value="MBM2616631.1"/>
    <property type="molecule type" value="Genomic_DNA"/>
</dbReference>
<comment type="caution">
    <text evidence="3">The sequence shown here is derived from an EMBL/GenBank/DDBJ whole genome shotgun (WGS) entry which is preliminary data.</text>
</comment>
<keyword evidence="1" id="KW-1133">Transmembrane helix</keyword>
<keyword evidence="1" id="KW-0472">Membrane</keyword>
<dbReference type="Proteomes" id="UP000632138">
    <property type="component" value="Unassembled WGS sequence"/>
</dbReference>
<sequence length="322" mass="34449">MGSRGRRGFVSFAVVLEVVLVIAVGVAAMALRGPDLGPYAIDMADAGPVAAEPPATAGASTGTYVWNCGRNEGGHRNTANIVVTPLRPGPAHHLHDYVGNLGVRDDSTVDSLAGRPTTCTNGDASSYYWPVLRYVLAGHDQHGGPVQVPVSLTMTFLGNPRGPVLAMPRLLRVQVGDAYGHTNGGQHARAWWTCSDTLDRQTMRYPACEDGAQVVRIFDFPSCWDGRQLDSPGHRQQVVFPTAGGGCPVGTFAVPRLRITMNYAVPSGTRYQIDAFDGQDNDPGTDHGFMVNLMPDTLMKRVVTCLNQGKTCDDTATRRAAS</sequence>
<feature type="domain" description="DUF1996" evidence="2">
    <location>
        <begin position="91"/>
        <end position="267"/>
    </location>
</feature>
<name>A0ABS2A9Y0_9ACTN</name>
<accession>A0ABS2A9Y0</accession>
<keyword evidence="4" id="KW-1185">Reference proteome</keyword>
<reference evidence="3 4" key="1">
    <citation type="submission" date="2021-01" db="EMBL/GenBank/DDBJ databases">
        <title>Actinoplanes sp. nov. LDG1-06 isolated from lichen.</title>
        <authorList>
            <person name="Saeng-In P."/>
            <person name="Phongsopitanun W."/>
            <person name="Kanchanasin P."/>
            <person name="Yuki M."/>
            <person name="Kudo T."/>
            <person name="Ohkuma M."/>
            <person name="Tanasupawat S."/>
        </authorList>
    </citation>
    <scope>NUCLEOTIDE SEQUENCE [LARGE SCALE GENOMIC DNA]</scope>
    <source>
        <strain evidence="3 4">LDG1-06</strain>
    </source>
</reference>
<evidence type="ECO:0000313" key="3">
    <source>
        <dbReference type="EMBL" id="MBM2616631.1"/>
    </source>
</evidence>
<protein>
    <submittedName>
        <fullName evidence="3">DUF1996 domain-containing protein</fullName>
    </submittedName>
</protein>
<gene>
    <name evidence="3" type="ORF">JIG36_13785</name>
</gene>
<dbReference type="Pfam" id="PF09362">
    <property type="entry name" value="DUF1996"/>
    <property type="match status" value="1"/>
</dbReference>
<keyword evidence="1" id="KW-0812">Transmembrane</keyword>
<feature type="transmembrane region" description="Helical" evidence="1">
    <location>
        <begin position="12"/>
        <end position="31"/>
    </location>
</feature>
<dbReference type="InterPro" id="IPR018535">
    <property type="entry name" value="DUF1996"/>
</dbReference>
<evidence type="ECO:0000259" key="2">
    <source>
        <dbReference type="Pfam" id="PF09362"/>
    </source>
</evidence>
<dbReference type="PANTHER" id="PTHR43662">
    <property type="match status" value="1"/>
</dbReference>
<evidence type="ECO:0000256" key="1">
    <source>
        <dbReference type="SAM" id="Phobius"/>
    </source>
</evidence>
<proteinExistence type="predicted"/>
<organism evidence="3 4">
    <name type="scientific">Paractinoplanes ovalisporus</name>
    <dbReference type="NCBI Taxonomy" id="2810368"/>
    <lineage>
        <taxon>Bacteria</taxon>
        <taxon>Bacillati</taxon>
        <taxon>Actinomycetota</taxon>
        <taxon>Actinomycetes</taxon>
        <taxon>Micromonosporales</taxon>
        <taxon>Micromonosporaceae</taxon>
        <taxon>Paractinoplanes</taxon>
    </lineage>
</organism>
<dbReference type="PANTHER" id="PTHR43662:SF3">
    <property type="entry name" value="DOMAIN PROTEIN, PUTATIVE (AFU_ORTHOLOGUE AFUA_6G11970)-RELATED"/>
    <property type="match status" value="1"/>
</dbReference>